<dbReference type="PANTHER" id="PTHR46323">
    <property type="entry name" value="BETA-GALACTOSIDASE"/>
    <property type="match status" value="1"/>
</dbReference>
<sequence>MVPRFCVRFFLIIPNFNLRNKNACSPCIQTKHRTNITTESNMQFSTRCGFPVLLFLIQILNHTVHAQAIPEWQDPQVISINTEKPRADFFPYATEKAALAMDKKGPFVQSLNGTWKFKWAQHPSKAQLNFYDPKIADAGWDNIPVPSNWQVVGAREGRKYDRPIFSNIKHPFKATPPRITADTNAVGMYRTTFTVSQDLKDKQVFLHFGGVQSACYVWLNGVAIGYHEDGMTPFEFDVTEDVKAGVNNLAVEVINWSDGSYLEDQDYWRLSGIFRDVDLLLLPKVVLTDYSVRTILDANHEHATLKLSAYVKNYGEQPIHAHQVLFTLYDASKAVVTTPVSQMVGTLEMGKEGAIRAEMPVPNPAKWSAETPNLYTLTVQLMNSDGKVLEATSQRVGFRDVKIKGGQLLVNGKAVTIKGVNRHEFDPETGRVISRESMIRDITLMKQHNINAVRTSHYPNASEWYDLCDQYGLYVMDEANIESHELWSKNIILADNPQWRAAFLARGNAMVERDKNHPSVIIWSLGNESGMGQNFVDMGDFIKLADPTRPVHYEGRKDYKPTTLSSFDIVSVMYPSTQDMTELVKKDKTRPLIVCEYAHGMGNSIGNLKDYWDLIEKYPTMQGGFIWDWVDQGLKLKRADGTEYWDYFNYIDGANAGDGLVNPDRTPQPELSEVKKVYQYIKFEMPDTLKAGAKNITLHNAYDFQSLHGYELVWSLMENGKPVGKGGSIANLAALPRQKQQITIPYELPASAKPNAEYFLNLSIRLKEATRWAPKGHEVAWHQVPVVKPAAPRPNLSLYGERPLRIAQVTAARVQISGQDFTVVFDKNEGRMISFKNKKEEMLDSGPYANFWRVPTDNDEGGAAKSYATQWRNFGLDTLERVSSEMKTQRLTAQIYKVTLNQTLKQSKGEVDVQSVYMVYASGDIHVQNTYTPRGEWPPLAKVGMQLKMPATFSKTQWYGNGPHETYADRKTSGRIGIYAGTVAEQHFPYITPQENGNKTGVRWATVTNAEGAGLLVLSDTAFNFNVHDYTDKDLLAAKRHAAVLSRSTATVVNIDHAQMGLGGDDSWSPRVHDAYLLPAKAYSYSFRLRPIENTSNIEQIAAVRLPYVDQKETNETVAITETAAPTEEAVSEDEEEEEAVATPTRRTTVKKAPVRKKPVRKRKPARRRRRR</sequence>
<dbReference type="InterPro" id="IPR032312">
    <property type="entry name" value="LacZ_4"/>
</dbReference>
<feature type="compositionally biased region" description="Acidic residues" evidence="11">
    <location>
        <begin position="1130"/>
        <end position="1140"/>
    </location>
</feature>
<dbReference type="PRINTS" id="PR00132">
    <property type="entry name" value="GLHYDRLASE2"/>
</dbReference>
<dbReference type="InterPro" id="IPR006103">
    <property type="entry name" value="Glyco_hydro_2_cat"/>
</dbReference>
<dbReference type="InterPro" id="IPR006104">
    <property type="entry name" value="Glyco_hydro_2_N"/>
</dbReference>
<comment type="cofactor">
    <cofactor evidence="2">
        <name>Ca(2+)</name>
        <dbReference type="ChEBI" id="CHEBI:29108"/>
    </cofactor>
</comment>
<evidence type="ECO:0000256" key="4">
    <source>
        <dbReference type="ARBA" id="ARBA00011245"/>
    </source>
</evidence>
<reference evidence="13 14" key="1">
    <citation type="submission" date="2018-03" db="EMBL/GenBank/DDBJ databases">
        <title>Genomic Encyclopedia of Archaeal and Bacterial Type Strains, Phase II (KMG-II): from individual species to whole genera.</title>
        <authorList>
            <person name="Goeker M."/>
        </authorList>
    </citation>
    <scope>NUCLEOTIDE SEQUENCE [LARGE SCALE GENOMIC DNA]</scope>
    <source>
        <strain evidence="13 14">DSM 29057</strain>
    </source>
</reference>
<proteinExistence type="inferred from homology"/>
<dbReference type="Pfam" id="PF02836">
    <property type="entry name" value="Glyco_hydro_2_C"/>
    <property type="match status" value="1"/>
</dbReference>
<evidence type="ECO:0000256" key="9">
    <source>
        <dbReference type="ARBA" id="ARBA00032230"/>
    </source>
</evidence>
<dbReference type="InterPro" id="IPR011013">
    <property type="entry name" value="Gal_mutarotase_sf_dom"/>
</dbReference>
<dbReference type="InterPro" id="IPR013783">
    <property type="entry name" value="Ig-like_fold"/>
</dbReference>
<dbReference type="InterPro" id="IPR023230">
    <property type="entry name" value="Glyco_hydro_2_CS"/>
</dbReference>
<evidence type="ECO:0000256" key="1">
    <source>
        <dbReference type="ARBA" id="ARBA00001412"/>
    </source>
</evidence>
<dbReference type="PROSITE" id="PS00719">
    <property type="entry name" value="GLYCOSYL_HYDROL_F2_1"/>
    <property type="match status" value="1"/>
</dbReference>
<dbReference type="PANTHER" id="PTHR46323:SF2">
    <property type="entry name" value="BETA-GALACTOSIDASE"/>
    <property type="match status" value="1"/>
</dbReference>
<evidence type="ECO:0000313" key="13">
    <source>
        <dbReference type="EMBL" id="PSL32467.1"/>
    </source>
</evidence>
<dbReference type="Gene3D" id="2.70.98.10">
    <property type="match status" value="1"/>
</dbReference>
<evidence type="ECO:0000256" key="7">
    <source>
        <dbReference type="ARBA" id="ARBA00022837"/>
    </source>
</evidence>
<dbReference type="InterPro" id="IPR006102">
    <property type="entry name" value="Ig-like_GH2"/>
</dbReference>
<feature type="region of interest" description="Disordered" evidence="11">
    <location>
        <begin position="1123"/>
        <end position="1172"/>
    </location>
</feature>
<dbReference type="InterPro" id="IPR006101">
    <property type="entry name" value="Glyco_hydro_2"/>
</dbReference>
<evidence type="ECO:0000256" key="8">
    <source>
        <dbReference type="ARBA" id="ARBA00023295"/>
    </source>
</evidence>
<dbReference type="AlphaFoldDB" id="A0A2P8GER5"/>
<comment type="subunit">
    <text evidence="4">Monomer.</text>
</comment>
<dbReference type="InterPro" id="IPR014718">
    <property type="entry name" value="GH-type_carb-bd"/>
</dbReference>
<dbReference type="GO" id="GO:0009341">
    <property type="term" value="C:beta-galactosidase complex"/>
    <property type="evidence" value="ECO:0007669"/>
    <property type="project" value="InterPro"/>
</dbReference>
<dbReference type="EMBL" id="PYAS01000002">
    <property type="protein sequence ID" value="PSL32467.1"/>
    <property type="molecule type" value="Genomic_DNA"/>
</dbReference>
<keyword evidence="8 10" id="KW-0326">Glycosidase</keyword>
<dbReference type="SUPFAM" id="SSF49303">
    <property type="entry name" value="beta-Galactosidase/glucuronidase domain"/>
    <property type="match status" value="2"/>
</dbReference>
<dbReference type="PROSITE" id="PS00608">
    <property type="entry name" value="GLYCOSYL_HYDROL_F2_2"/>
    <property type="match status" value="1"/>
</dbReference>
<dbReference type="InterPro" id="IPR017853">
    <property type="entry name" value="GH"/>
</dbReference>
<name>A0A2P8GER5_9BACT</name>
<dbReference type="Pfam" id="PF16353">
    <property type="entry name" value="LacZ_4"/>
    <property type="match status" value="1"/>
</dbReference>
<evidence type="ECO:0000313" key="14">
    <source>
        <dbReference type="Proteomes" id="UP000241964"/>
    </source>
</evidence>
<dbReference type="Proteomes" id="UP000241964">
    <property type="component" value="Unassembled WGS sequence"/>
</dbReference>
<dbReference type="GO" id="GO:0004565">
    <property type="term" value="F:beta-galactosidase activity"/>
    <property type="evidence" value="ECO:0007669"/>
    <property type="project" value="UniProtKB-EC"/>
</dbReference>
<dbReference type="Gene3D" id="2.60.40.10">
    <property type="entry name" value="Immunoglobulins"/>
    <property type="match status" value="2"/>
</dbReference>
<feature type="domain" description="Beta galactosidase small chain/" evidence="12">
    <location>
        <begin position="815"/>
        <end position="1090"/>
    </location>
</feature>
<feature type="compositionally biased region" description="Basic residues" evidence="11">
    <location>
        <begin position="1148"/>
        <end position="1172"/>
    </location>
</feature>
<evidence type="ECO:0000256" key="2">
    <source>
        <dbReference type="ARBA" id="ARBA00001913"/>
    </source>
</evidence>
<dbReference type="InterPro" id="IPR008979">
    <property type="entry name" value="Galactose-bd-like_sf"/>
</dbReference>
<evidence type="ECO:0000259" key="12">
    <source>
        <dbReference type="SMART" id="SM01038"/>
    </source>
</evidence>
<organism evidence="13 14">
    <name type="scientific">Dyadobacter jiangsuensis</name>
    <dbReference type="NCBI Taxonomy" id="1591085"/>
    <lineage>
        <taxon>Bacteria</taxon>
        <taxon>Pseudomonadati</taxon>
        <taxon>Bacteroidota</taxon>
        <taxon>Cytophagia</taxon>
        <taxon>Cytophagales</taxon>
        <taxon>Spirosomataceae</taxon>
        <taxon>Dyadobacter</taxon>
    </lineage>
</organism>
<dbReference type="SMART" id="SM01038">
    <property type="entry name" value="Bgal_small_N"/>
    <property type="match status" value="1"/>
</dbReference>
<dbReference type="InterPro" id="IPR023232">
    <property type="entry name" value="Glyco_hydro_2_AS"/>
</dbReference>
<dbReference type="Gene3D" id="3.20.20.80">
    <property type="entry name" value="Glycosidases"/>
    <property type="match status" value="1"/>
</dbReference>
<dbReference type="InterPro" id="IPR050347">
    <property type="entry name" value="Bact_Beta-galactosidase"/>
</dbReference>
<gene>
    <name evidence="13" type="ORF">CLV60_102182</name>
</gene>
<accession>A0A2P8GER5</accession>
<protein>
    <recommendedName>
        <fullName evidence="5 10">Beta-galactosidase</fullName>
        <ecNumber evidence="5 10">3.2.1.23</ecNumber>
    </recommendedName>
    <alternativeName>
        <fullName evidence="9 10">Lactase</fullName>
    </alternativeName>
</protein>
<dbReference type="Pfam" id="PF00703">
    <property type="entry name" value="Glyco_hydro_2"/>
    <property type="match status" value="1"/>
</dbReference>
<dbReference type="Pfam" id="PF02929">
    <property type="entry name" value="Bgal_small_N"/>
    <property type="match status" value="1"/>
</dbReference>
<dbReference type="EC" id="3.2.1.23" evidence="5 10"/>
<evidence type="ECO:0000256" key="11">
    <source>
        <dbReference type="SAM" id="MobiDB-lite"/>
    </source>
</evidence>
<evidence type="ECO:0000256" key="5">
    <source>
        <dbReference type="ARBA" id="ARBA00012756"/>
    </source>
</evidence>
<comment type="caution">
    <text evidence="13">The sequence shown here is derived from an EMBL/GenBank/DDBJ whole genome shotgun (WGS) entry which is preliminary data.</text>
</comment>
<dbReference type="Gene3D" id="2.60.120.260">
    <property type="entry name" value="Galactose-binding domain-like"/>
    <property type="match status" value="1"/>
</dbReference>
<comment type="similarity">
    <text evidence="3 10">Belongs to the glycosyl hydrolase 2 family.</text>
</comment>
<keyword evidence="6 10" id="KW-0378">Hydrolase</keyword>
<dbReference type="InterPro" id="IPR004199">
    <property type="entry name" value="B-gal_small/dom_5"/>
</dbReference>
<dbReference type="GO" id="GO:0030246">
    <property type="term" value="F:carbohydrate binding"/>
    <property type="evidence" value="ECO:0007669"/>
    <property type="project" value="InterPro"/>
</dbReference>
<evidence type="ECO:0000256" key="3">
    <source>
        <dbReference type="ARBA" id="ARBA00007401"/>
    </source>
</evidence>
<comment type="catalytic activity">
    <reaction evidence="1 10">
        <text>Hydrolysis of terminal non-reducing beta-D-galactose residues in beta-D-galactosides.</text>
        <dbReference type="EC" id="3.2.1.23"/>
    </reaction>
</comment>
<dbReference type="GO" id="GO:0005990">
    <property type="term" value="P:lactose catabolic process"/>
    <property type="evidence" value="ECO:0007669"/>
    <property type="project" value="TreeGrafter"/>
</dbReference>
<evidence type="ECO:0000256" key="10">
    <source>
        <dbReference type="RuleBase" id="RU361154"/>
    </source>
</evidence>
<dbReference type="SUPFAM" id="SSF49785">
    <property type="entry name" value="Galactose-binding domain-like"/>
    <property type="match status" value="1"/>
</dbReference>
<dbReference type="FunFam" id="2.60.40.10:FF:000680">
    <property type="entry name" value="Beta-galactosidase"/>
    <property type="match status" value="1"/>
</dbReference>
<dbReference type="Pfam" id="PF02837">
    <property type="entry name" value="Glyco_hydro_2_N"/>
    <property type="match status" value="1"/>
</dbReference>
<dbReference type="SUPFAM" id="SSF51445">
    <property type="entry name" value="(Trans)glycosidases"/>
    <property type="match status" value="1"/>
</dbReference>
<dbReference type="InterPro" id="IPR036156">
    <property type="entry name" value="Beta-gal/glucu_dom_sf"/>
</dbReference>
<dbReference type="SUPFAM" id="SSF74650">
    <property type="entry name" value="Galactose mutarotase-like"/>
    <property type="match status" value="1"/>
</dbReference>
<keyword evidence="14" id="KW-1185">Reference proteome</keyword>
<evidence type="ECO:0000256" key="6">
    <source>
        <dbReference type="ARBA" id="ARBA00022801"/>
    </source>
</evidence>
<keyword evidence="7" id="KW-0106">Calcium</keyword>